<organism evidence="2 3">
    <name type="scientific">Microbulbifer epialgicus</name>
    <dbReference type="NCBI Taxonomy" id="393907"/>
    <lineage>
        <taxon>Bacteria</taxon>
        <taxon>Pseudomonadati</taxon>
        <taxon>Pseudomonadota</taxon>
        <taxon>Gammaproteobacteria</taxon>
        <taxon>Cellvibrionales</taxon>
        <taxon>Microbulbiferaceae</taxon>
        <taxon>Microbulbifer</taxon>
    </lineage>
</organism>
<protein>
    <submittedName>
        <fullName evidence="2">Glycine betaine ABC transporter substrate-binding protein</fullName>
    </submittedName>
</protein>
<dbReference type="Gene3D" id="3.40.190.100">
    <property type="entry name" value="Glycine betaine-binding periplasmic protein, domain 2"/>
    <property type="match status" value="1"/>
</dbReference>
<comment type="caution">
    <text evidence="2">The sequence shown here is derived from an EMBL/GenBank/DDBJ whole genome shotgun (WGS) entry which is preliminary data.</text>
</comment>
<keyword evidence="3" id="KW-1185">Reference proteome</keyword>
<gene>
    <name evidence="2" type="ORF">ACCI49_04940</name>
</gene>
<dbReference type="InterPro" id="IPR007210">
    <property type="entry name" value="ABC_Gly_betaine_transp_sub-bd"/>
</dbReference>
<feature type="domain" description="ABC-type glycine betaine transport system substrate-binding" evidence="1">
    <location>
        <begin position="4"/>
        <end position="238"/>
    </location>
</feature>
<accession>A0ABV4NWQ6</accession>
<dbReference type="EMBL" id="JBGMEK010000006">
    <property type="protein sequence ID" value="MFA0810259.1"/>
    <property type="molecule type" value="Genomic_DNA"/>
</dbReference>
<evidence type="ECO:0000313" key="2">
    <source>
        <dbReference type="EMBL" id="MFA0810259.1"/>
    </source>
</evidence>
<name>A0ABV4NWQ6_9GAMM</name>
<reference evidence="2 3" key="1">
    <citation type="submission" date="2024-08" db="EMBL/GenBank/DDBJ databases">
        <authorList>
            <person name="Ishaq N."/>
        </authorList>
    </citation>
    <scope>NUCLEOTIDE SEQUENCE [LARGE SCALE GENOMIC DNA]</scope>
    <source>
        <strain evidence="2 3">DSM 18651</strain>
    </source>
</reference>
<dbReference type="RefSeq" id="WP_371837866.1">
    <property type="nucleotide sequence ID" value="NZ_JBGMEK010000006.1"/>
</dbReference>
<evidence type="ECO:0000259" key="1">
    <source>
        <dbReference type="Pfam" id="PF04069"/>
    </source>
</evidence>
<dbReference type="SUPFAM" id="SSF53850">
    <property type="entry name" value="Periplasmic binding protein-like II"/>
    <property type="match status" value="1"/>
</dbReference>
<proteinExistence type="predicted"/>
<dbReference type="Pfam" id="PF04069">
    <property type="entry name" value="OpuAC"/>
    <property type="match status" value="1"/>
</dbReference>
<dbReference type="Gene3D" id="3.10.105.10">
    <property type="entry name" value="Dipeptide-binding Protein, Domain 3"/>
    <property type="match status" value="1"/>
</dbReference>
<evidence type="ECO:0000313" key="3">
    <source>
        <dbReference type="Proteomes" id="UP001569428"/>
    </source>
</evidence>
<dbReference type="Proteomes" id="UP001569428">
    <property type="component" value="Unassembled WGS sequence"/>
</dbReference>
<sequence>MDNSIRIGHIALSFHEASALEVAKVLQSYGNKVSFKSAPHEAAFEMLKKGEIDLLASAWLPSSHEVYLNPLLDQVEKVSVLYEPYCIWGVPDYVPVEAVSGVEDLVREPALSRMERLIQGINPGAGISRFSAEMVQAYGLDKAGYEFHPGTEEDCFDRFESAVAQGRWVMIPLWHPQFLHNRYTIRALKEPKGLLGTQDEATLIVRKDAKQRIGDAAMSALSQLYIGNSKLSALEDELRTSAKNQ</sequence>